<feature type="domain" description="Rhodanese" evidence="4">
    <location>
        <begin position="103"/>
        <end position="147"/>
    </location>
</feature>
<evidence type="ECO:0000313" key="6">
    <source>
        <dbReference type="Proteomes" id="UP000631694"/>
    </source>
</evidence>
<evidence type="ECO:0000256" key="2">
    <source>
        <dbReference type="ARBA" id="ARBA00013346"/>
    </source>
</evidence>
<protein>
    <recommendedName>
        <fullName evidence="2">Protein-L-isoaspartate O-methyltransferase</fullName>
    </recommendedName>
    <alternativeName>
        <fullName evidence="3">Protein L-isoaspartyl methyltransferase</fullName>
    </alternativeName>
</protein>
<sequence>MVDYAAARTKMVDGQIRPNDVTDHRIIAAMLAIPREAFVPASLKPLAYLDRDVVLAGGRAMLQPMVLAKMVQAAEIGASDVVLDVGCATGYSSALIARLASSVVAVEESTELANTAGDVLQTLGFDNVAVVEGALKDGLAAEGPYDVIVIEGAVEVFPDKIAAQLKDGGRLVVIEGLGGSARAMLYVRSGPDLSGRVIMNAAAHLLPGFAREPAFVF</sequence>
<dbReference type="CDD" id="cd02440">
    <property type="entry name" value="AdoMet_MTases"/>
    <property type="match status" value="1"/>
</dbReference>
<dbReference type="EMBL" id="JADZLT010000056">
    <property type="protein sequence ID" value="MBH0239752.1"/>
    <property type="molecule type" value="Genomic_DNA"/>
</dbReference>
<comment type="caution">
    <text evidence="5">The sequence shown here is derived from an EMBL/GenBank/DDBJ whole genome shotgun (WGS) entry which is preliminary data.</text>
</comment>
<dbReference type="PROSITE" id="PS50206">
    <property type="entry name" value="RHODANESE_3"/>
    <property type="match status" value="1"/>
</dbReference>
<evidence type="ECO:0000259" key="4">
    <source>
        <dbReference type="PROSITE" id="PS50206"/>
    </source>
</evidence>
<accession>A0A931MZT2</accession>
<gene>
    <name evidence="5" type="ORF">I5731_18175</name>
</gene>
<evidence type="ECO:0000256" key="1">
    <source>
        <dbReference type="ARBA" id="ARBA00005369"/>
    </source>
</evidence>
<dbReference type="GO" id="GO:0005737">
    <property type="term" value="C:cytoplasm"/>
    <property type="evidence" value="ECO:0007669"/>
    <property type="project" value="TreeGrafter"/>
</dbReference>
<evidence type="ECO:0000256" key="3">
    <source>
        <dbReference type="ARBA" id="ARBA00030757"/>
    </source>
</evidence>
<dbReference type="GO" id="GO:0004719">
    <property type="term" value="F:protein-L-isoaspartate (D-aspartate) O-methyltransferase activity"/>
    <property type="evidence" value="ECO:0007669"/>
    <property type="project" value="InterPro"/>
</dbReference>
<evidence type="ECO:0000313" key="5">
    <source>
        <dbReference type="EMBL" id="MBH0239752.1"/>
    </source>
</evidence>
<dbReference type="RefSeq" id="WP_197312830.1">
    <property type="nucleotide sequence ID" value="NZ_JADZLT010000056.1"/>
</dbReference>
<comment type="similarity">
    <text evidence="1">Belongs to the methyltransferase superfamily. L-isoaspartyl/D-aspartyl protein methyltransferase family.</text>
</comment>
<dbReference type="AlphaFoldDB" id="A0A931MZT2"/>
<name>A0A931MZT2_9HYPH</name>
<keyword evidence="6" id="KW-1185">Reference proteome</keyword>
<dbReference type="PANTHER" id="PTHR11579:SF18">
    <property type="entry name" value="PROTEIN-L-ISOASPARTATE O-METHYLTRANSFERASE"/>
    <property type="match status" value="1"/>
</dbReference>
<organism evidence="5 6">
    <name type="scientific">Methylobrevis albus</name>
    <dbReference type="NCBI Taxonomy" id="2793297"/>
    <lineage>
        <taxon>Bacteria</taxon>
        <taxon>Pseudomonadati</taxon>
        <taxon>Pseudomonadota</taxon>
        <taxon>Alphaproteobacteria</taxon>
        <taxon>Hyphomicrobiales</taxon>
        <taxon>Pleomorphomonadaceae</taxon>
        <taxon>Methylobrevis</taxon>
    </lineage>
</organism>
<dbReference type="Pfam" id="PF01135">
    <property type="entry name" value="PCMT"/>
    <property type="match status" value="1"/>
</dbReference>
<dbReference type="InterPro" id="IPR000682">
    <property type="entry name" value="PCMT"/>
</dbReference>
<dbReference type="PANTHER" id="PTHR11579">
    <property type="entry name" value="PROTEIN-L-ISOASPARTATE O-METHYLTRANSFERASE"/>
    <property type="match status" value="1"/>
</dbReference>
<proteinExistence type="inferred from homology"/>
<dbReference type="SUPFAM" id="SSF53335">
    <property type="entry name" value="S-adenosyl-L-methionine-dependent methyltransferases"/>
    <property type="match status" value="1"/>
</dbReference>
<dbReference type="InterPro" id="IPR001763">
    <property type="entry name" value="Rhodanese-like_dom"/>
</dbReference>
<dbReference type="InterPro" id="IPR029063">
    <property type="entry name" value="SAM-dependent_MTases_sf"/>
</dbReference>
<dbReference type="Gene3D" id="3.40.50.150">
    <property type="entry name" value="Vaccinia Virus protein VP39"/>
    <property type="match status" value="1"/>
</dbReference>
<reference evidence="5" key="1">
    <citation type="submission" date="2020-12" db="EMBL/GenBank/DDBJ databases">
        <title>Methylobrevis albus sp. nov., isolated from fresh water lack sediment.</title>
        <authorList>
            <person name="Zou Q."/>
        </authorList>
    </citation>
    <scope>NUCLEOTIDE SEQUENCE</scope>
    <source>
        <strain evidence="5">L22</strain>
    </source>
</reference>
<dbReference type="Proteomes" id="UP000631694">
    <property type="component" value="Unassembled WGS sequence"/>
</dbReference>